<evidence type="ECO:0000313" key="10">
    <source>
        <dbReference type="Proteomes" id="UP000887116"/>
    </source>
</evidence>
<evidence type="ECO:0000259" key="8">
    <source>
        <dbReference type="PROSITE" id="PS50097"/>
    </source>
</evidence>
<feature type="domain" description="BTB" evidence="8">
    <location>
        <begin position="19"/>
        <end position="85"/>
    </location>
</feature>
<dbReference type="PANTHER" id="PTHR24412">
    <property type="entry name" value="KELCH PROTEIN"/>
    <property type="match status" value="1"/>
</dbReference>
<dbReference type="SUPFAM" id="SSF117281">
    <property type="entry name" value="Kelch motif"/>
    <property type="match status" value="1"/>
</dbReference>
<comment type="caution">
    <text evidence="9">The sequence shown here is derived from an EMBL/GenBank/DDBJ whole genome shotgun (WGS) entry which is preliminary data.</text>
</comment>
<dbReference type="SMART" id="SM00612">
    <property type="entry name" value="Kelch"/>
    <property type="match status" value="4"/>
</dbReference>
<dbReference type="PROSITE" id="PS50097">
    <property type="entry name" value="BTB"/>
    <property type="match status" value="1"/>
</dbReference>
<evidence type="ECO:0000256" key="7">
    <source>
        <dbReference type="ARBA" id="ARBA00043912"/>
    </source>
</evidence>
<keyword evidence="4" id="KW-0677">Repeat</keyword>
<dbReference type="InterPro" id="IPR011705">
    <property type="entry name" value="BACK"/>
</dbReference>
<proteinExistence type="predicted"/>
<dbReference type="SUPFAM" id="SSF54695">
    <property type="entry name" value="POZ domain"/>
    <property type="match status" value="1"/>
</dbReference>
<dbReference type="EMBL" id="BMAO01009871">
    <property type="protein sequence ID" value="GFR33895.1"/>
    <property type="molecule type" value="Genomic_DNA"/>
</dbReference>
<dbReference type="PIRSF" id="PIRSF037037">
    <property type="entry name" value="Kelch-like_protein_gigaxonin"/>
    <property type="match status" value="1"/>
</dbReference>
<sequence>MRFADIFASDSYKFLETFADATLRTEDGTKFKVHRIILAYRSIYFKTLFCSDFGDGSDILLKGMDSKTLENVLIYLYTGNIQLDSENAADVLIASDYFMIDPLMKESRSFVLKDMTLSNCIYLFLTTWRIEKLGILDYCHRFIIVNFEKVVTGSDEIGALPLEAVTRCFKEKCLNISSERTVWNAIVKWVIYDYPERLKFVPELLKYISVEDANEMLLKEIISHYVVQENPFCSDLILSTSQAHSGNMQNFQNILKSESFVRESRVPTNLHLITHYYNGFSVNVYFTCDGEIDFWRKIANIAICPDYLVQLGHHIYMFDSWTNRSLIFDLLESKCIPMVPISKNRCRYCVVSVNGCIYVIGGSVEVLEDVMDIERYDPTKGKWEQVSSMVPMFLCEVVAMNGHIYAIGNISNPIMMVQVYDPFSDAWSFVSAPRNFRYDFTTIAFHGHLYIIGGETIDCVLRSTEVYDPVKDVWMPMPDLPFSYVIPKAIVLKDVLIVYEENLINRDRTPPVYWDPENRVWRVIQESSPLRKIHLFKSCTITDPKVVKDIVQQNRRQDNEWIKSLLA</sequence>
<dbReference type="OrthoDB" id="6413564at2759"/>
<dbReference type="InterPro" id="IPR006652">
    <property type="entry name" value="Kelch_1"/>
</dbReference>
<dbReference type="PANTHER" id="PTHR24412:SF489">
    <property type="entry name" value="RING FINGER DOMAIN AND KELCH REPEAT-CONTAINING PROTEIN DDB_G0271372"/>
    <property type="match status" value="1"/>
</dbReference>
<dbReference type="Gene3D" id="2.120.10.80">
    <property type="entry name" value="Kelch-type beta propeller"/>
    <property type="match status" value="1"/>
</dbReference>
<evidence type="ECO:0000256" key="5">
    <source>
        <dbReference type="ARBA" id="ARBA00022786"/>
    </source>
</evidence>
<protein>
    <recommendedName>
        <fullName evidence="2">Kelch-like protein diablo</fullName>
    </recommendedName>
</protein>
<comment type="pathway">
    <text evidence="1">Protein modification; protein ubiquitination.</text>
</comment>
<dbReference type="SMART" id="SM00225">
    <property type="entry name" value="BTB"/>
    <property type="match status" value="1"/>
</dbReference>
<dbReference type="GO" id="GO:0003779">
    <property type="term" value="F:actin binding"/>
    <property type="evidence" value="ECO:0007669"/>
    <property type="project" value="UniProtKB-KW"/>
</dbReference>
<evidence type="ECO:0000256" key="1">
    <source>
        <dbReference type="ARBA" id="ARBA00004906"/>
    </source>
</evidence>
<dbReference type="Gene3D" id="3.30.710.10">
    <property type="entry name" value="Potassium Channel Kv1.1, Chain A"/>
    <property type="match status" value="1"/>
</dbReference>
<evidence type="ECO:0000313" key="9">
    <source>
        <dbReference type="EMBL" id="GFR33895.1"/>
    </source>
</evidence>
<gene>
    <name evidence="9" type="primary">klhl30</name>
    <name evidence="9" type="ORF">TNCT_673771</name>
</gene>
<evidence type="ECO:0000256" key="4">
    <source>
        <dbReference type="ARBA" id="ARBA00022737"/>
    </source>
</evidence>
<dbReference type="Pfam" id="PF07707">
    <property type="entry name" value="BACK"/>
    <property type="match status" value="1"/>
</dbReference>
<dbReference type="Gene3D" id="1.25.40.420">
    <property type="match status" value="1"/>
</dbReference>
<accession>A0A8X6M5G0</accession>
<dbReference type="AlphaFoldDB" id="A0A8X6M5G0"/>
<reference evidence="9" key="1">
    <citation type="submission" date="2020-07" db="EMBL/GenBank/DDBJ databases">
        <title>Multicomponent nature underlies the extraordinary mechanical properties of spider dragline silk.</title>
        <authorList>
            <person name="Kono N."/>
            <person name="Nakamura H."/>
            <person name="Mori M."/>
            <person name="Yoshida Y."/>
            <person name="Ohtoshi R."/>
            <person name="Malay A.D."/>
            <person name="Moran D.A.P."/>
            <person name="Tomita M."/>
            <person name="Numata K."/>
            <person name="Arakawa K."/>
        </authorList>
    </citation>
    <scope>NUCLEOTIDE SEQUENCE</scope>
</reference>
<keyword evidence="6" id="KW-0009">Actin-binding</keyword>
<dbReference type="CDD" id="cd18186">
    <property type="entry name" value="BTB_POZ_ZBTB_KLHL-like"/>
    <property type="match status" value="1"/>
</dbReference>
<keyword evidence="5" id="KW-0833">Ubl conjugation pathway</keyword>
<evidence type="ECO:0000256" key="2">
    <source>
        <dbReference type="ARBA" id="ARBA00013699"/>
    </source>
</evidence>
<dbReference type="Proteomes" id="UP000887116">
    <property type="component" value="Unassembled WGS sequence"/>
</dbReference>
<dbReference type="InterPro" id="IPR000210">
    <property type="entry name" value="BTB/POZ_dom"/>
</dbReference>
<name>A0A8X6M5G0_TRICU</name>
<dbReference type="InterPro" id="IPR015915">
    <property type="entry name" value="Kelch-typ_b-propeller"/>
</dbReference>
<keyword evidence="10" id="KW-1185">Reference proteome</keyword>
<organism evidence="9 10">
    <name type="scientific">Trichonephila clavata</name>
    <name type="common">Joro spider</name>
    <name type="synonym">Nephila clavata</name>
    <dbReference type="NCBI Taxonomy" id="2740835"/>
    <lineage>
        <taxon>Eukaryota</taxon>
        <taxon>Metazoa</taxon>
        <taxon>Ecdysozoa</taxon>
        <taxon>Arthropoda</taxon>
        <taxon>Chelicerata</taxon>
        <taxon>Arachnida</taxon>
        <taxon>Araneae</taxon>
        <taxon>Araneomorphae</taxon>
        <taxon>Entelegynae</taxon>
        <taxon>Araneoidea</taxon>
        <taxon>Nephilidae</taxon>
        <taxon>Trichonephila</taxon>
    </lineage>
</organism>
<comment type="function">
    <text evidence="7">Probable substrate-specific adapter of an E3 ubiquitin-protein ligase complex which mediates the ubiquitination and subsequent proteasomal degradation of target proteins. May have a role in synapse differentiation and growth.</text>
</comment>
<dbReference type="Pfam" id="PF00651">
    <property type="entry name" value="BTB"/>
    <property type="match status" value="1"/>
</dbReference>
<evidence type="ECO:0000256" key="6">
    <source>
        <dbReference type="ARBA" id="ARBA00023203"/>
    </source>
</evidence>
<keyword evidence="3" id="KW-0880">Kelch repeat</keyword>
<dbReference type="InterPro" id="IPR011333">
    <property type="entry name" value="SKP1/BTB/POZ_sf"/>
</dbReference>
<dbReference type="SMART" id="SM00875">
    <property type="entry name" value="BACK"/>
    <property type="match status" value="1"/>
</dbReference>
<dbReference type="InterPro" id="IPR017096">
    <property type="entry name" value="BTB-kelch_protein"/>
</dbReference>
<dbReference type="Pfam" id="PF01344">
    <property type="entry name" value="Kelch_1"/>
    <property type="match status" value="2"/>
</dbReference>
<evidence type="ECO:0000256" key="3">
    <source>
        <dbReference type="ARBA" id="ARBA00022441"/>
    </source>
</evidence>